<dbReference type="Gene3D" id="3.90.180.10">
    <property type="entry name" value="Medium-chain alcohol dehydrogenases, catalytic domain"/>
    <property type="match status" value="1"/>
</dbReference>
<evidence type="ECO:0000256" key="1">
    <source>
        <dbReference type="ARBA" id="ARBA00001947"/>
    </source>
</evidence>
<evidence type="ECO:0000259" key="6">
    <source>
        <dbReference type="Pfam" id="PF00107"/>
    </source>
</evidence>
<dbReference type="Proteomes" id="UP000664859">
    <property type="component" value="Unassembled WGS sequence"/>
</dbReference>
<evidence type="ECO:0000256" key="3">
    <source>
        <dbReference type="ARBA" id="ARBA00022723"/>
    </source>
</evidence>
<dbReference type="EMBL" id="JAFCMP010000379">
    <property type="protein sequence ID" value="KAG5180575.1"/>
    <property type="molecule type" value="Genomic_DNA"/>
</dbReference>
<comment type="similarity">
    <text evidence="2">Belongs to the zinc-containing alcohol dehydrogenase family.</text>
</comment>
<accession>A0A835YW36</accession>
<dbReference type="Gene3D" id="3.40.50.720">
    <property type="entry name" value="NAD(P)-binding Rossmann-like Domain"/>
    <property type="match status" value="1"/>
</dbReference>
<organism evidence="7 8">
    <name type="scientific">Tribonema minus</name>
    <dbReference type="NCBI Taxonomy" id="303371"/>
    <lineage>
        <taxon>Eukaryota</taxon>
        <taxon>Sar</taxon>
        <taxon>Stramenopiles</taxon>
        <taxon>Ochrophyta</taxon>
        <taxon>PX clade</taxon>
        <taxon>Xanthophyceae</taxon>
        <taxon>Tribonematales</taxon>
        <taxon>Tribonemataceae</taxon>
        <taxon>Tribonema</taxon>
    </lineage>
</organism>
<comment type="cofactor">
    <cofactor evidence="1">
        <name>Zn(2+)</name>
        <dbReference type="ChEBI" id="CHEBI:29105"/>
    </cofactor>
</comment>
<comment type="caution">
    <text evidence="7">The sequence shown here is derived from an EMBL/GenBank/DDBJ whole genome shotgun (WGS) entry which is preliminary data.</text>
</comment>
<dbReference type="InterPro" id="IPR011032">
    <property type="entry name" value="GroES-like_sf"/>
</dbReference>
<dbReference type="GO" id="GO:0016491">
    <property type="term" value="F:oxidoreductase activity"/>
    <property type="evidence" value="ECO:0007669"/>
    <property type="project" value="UniProtKB-KW"/>
</dbReference>
<dbReference type="SUPFAM" id="SSF50129">
    <property type="entry name" value="GroES-like"/>
    <property type="match status" value="1"/>
</dbReference>
<dbReference type="InterPro" id="IPR036291">
    <property type="entry name" value="NAD(P)-bd_dom_sf"/>
</dbReference>
<dbReference type="GO" id="GO:0046872">
    <property type="term" value="F:metal ion binding"/>
    <property type="evidence" value="ECO:0007669"/>
    <property type="project" value="UniProtKB-KW"/>
</dbReference>
<evidence type="ECO:0000256" key="2">
    <source>
        <dbReference type="ARBA" id="ARBA00008072"/>
    </source>
</evidence>
<keyword evidence="5" id="KW-0560">Oxidoreductase</keyword>
<name>A0A835YW36_9STRA</name>
<dbReference type="CDD" id="cd08255">
    <property type="entry name" value="2-desacetyl-2-hydroxyethyl_bacteriochlorophyllide_like"/>
    <property type="match status" value="1"/>
</dbReference>
<keyword evidence="8" id="KW-1185">Reference proteome</keyword>
<evidence type="ECO:0000256" key="5">
    <source>
        <dbReference type="ARBA" id="ARBA00023002"/>
    </source>
</evidence>
<proteinExistence type="inferred from homology"/>
<dbReference type="PANTHER" id="PTHR43350">
    <property type="entry name" value="NAD-DEPENDENT ALCOHOL DEHYDROGENASE"/>
    <property type="match status" value="1"/>
</dbReference>
<sequence>MKVFKGDFEDDAEQQLDTTIAGMADNKMQYPLRYGYSLVGRVVACGEEVEGSAALLGQLMFAFAPHASMAAVDASSVMPVPEGISAEDACFLPAVETALSLVQDARVVLGEKVAVFGQGLIGLLVTAILGMAHAGPGGGKVIAVDLLDDRRQAALRLGASEAITPDQVAQAGPFDTCIEVSGSSRALQSALDNTGYGGSIIIGSWYGSTPAPLKLGLSFHRSHLNLKASQVSHIPAALSARWTKERRFQAAWELVQQIRPAENVATRTIAPGEIQEAFQALETGQHVAIIIKY</sequence>
<dbReference type="InterPro" id="IPR013149">
    <property type="entry name" value="ADH-like_C"/>
</dbReference>
<evidence type="ECO:0000256" key="4">
    <source>
        <dbReference type="ARBA" id="ARBA00022833"/>
    </source>
</evidence>
<dbReference type="Pfam" id="PF00107">
    <property type="entry name" value="ADH_zinc_N"/>
    <property type="match status" value="1"/>
</dbReference>
<gene>
    <name evidence="7" type="ORF">JKP88DRAFT_270185</name>
</gene>
<reference evidence="7" key="1">
    <citation type="submission" date="2021-02" db="EMBL/GenBank/DDBJ databases">
        <title>First Annotated Genome of the Yellow-green Alga Tribonema minus.</title>
        <authorList>
            <person name="Mahan K.M."/>
        </authorList>
    </citation>
    <scope>NUCLEOTIDE SEQUENCE</scope>
    <source>
        <strain evidence="7">UTEX B ZZ1240</strain>
    </source>
</reference>
<dbReference type="OrthoDB" id="1879366at2759"/>
<evidence type="ECO:0000313" key="8">
    <source>
        <dbReference type="Proteomes" id="UP000664859"/>
    </source>
</evidence>
<evidence type="ECO:0000313" key="7">
    <source>
        <dbReference type="EMBL" id="KAG5180575.1"/>
    </source>
</evidence>
<keyword evidence="3" id="KW-0479">Metal-binding</keyword>
<dbReference type="PANTHER" id="PTHR43350:SF19">
    <property type="entry name" value="D-GULOSIDE 3-DEHYDROGENASE"/>
    <property type="match status" value="1"/>
</dbReference>
<protein>
    <recommendedName>
        <fullName evidence="6">Alcohol dehydrogenase-like C-terminal domain-containing protein</fullName>
    </recommendedName>
</protein>
<dbReference type="AlphaFoldDB" id="A0A835YW36"/>
<keyword evidence="4" id="KW-0862">Zinc</keyword>
<feature type="domain" description="Alcohol dehydrogenase-like C-terminal" evidence="6">
    <location>
        <begin position="137"/>
        <end position="231"/>
    </location>
</feature>
<dbReference type="SUPFAM" id="SSF51735">
    <property type="entry name" value="NAD(P)-binding Rossmann-fold domains"/>
    <property type="match status" value="1"/>
</dbReference>